<dbReference type="EMBL" id="JBJUIK010000004">
    <property type="protein sequence ID" value="KAL3529641.1"/>
    <property type="molecule type" value="Genomic_DNA"/>
</dbReference>
<organism evidence="2 3">
    <name type="scientific">Cinchona calisaya</name>
    <dbReference type="NCBI Taxonomy" id="153742"/>
    <lineage>
        <taxon>Eukaryota</taxon>
        <taxon>Viridiplantae</taxon>
        <taxon>Streptophyta</taxon>
        <taxon>Embryophyta</taxon>
        <taxon>Tracheophyta</taxon>
        <taxon>Spermatophyta</taxon>
        <taxon>Magnoliopsida</taxon>
        <taxon>eudicotyledons</taxon>
        <taxon>Gunneridae</taxon>
        <taxon>Pentapetalae</taxon>
        <taxon>asterids</taxon>
        <taxon>lamiids</taxon>
        <taxon>Gentianales</taxon>
        <taxon>Rubiaceae</taxon>
        <taxon>Cinchonoideae</taxon>
        <taxon>Cinchoneae</taxon>
        <taxon>Cinchona</taxon>
    </lineage>
</organism>
<sequence length="230" mass="25987">MARGHAKFTGFCVSRAAVLCSPSKHYKKTESFFKHDDKSEFSSQSSSDMSFNGQVSKLESDSTGNRVMVVVDSRIEAKGALQWALSHTVQSQDTIILLHVAKPSEHGLNSNSSTSNQKAYELLYSMKNKCQMQRPGVQVDIALREGQEKGPTIVEEAKQKRVSLLVLGQRKKTVMWHLQKMWAAKRTRNRVVNYCILNANCMTIAVRRKGRKYGGYLITTKCHKNFWLLA</sequence>
<reference evidence="2 3" key="1">
    <citation type="submission" date="2024-11" db="EMBL/GenBank/DDBJ databases">
        <title>A near-complete genome assembly of Cinchona calisaya.</title>
        <authorList>
            <person name="Lian D.C."/>
            <person name="Zhao X.W."/>
            <person name="Wei L."/>
        </authorList>
    </citation>
    <scope>NUCLEOTIDE SEQUENCE [LARGE SCALE GENOMIC DNA]</scope>
    <source>
        <tissue evidence="2">Nenye</tissue>
    </source>
</reference>
<dbReference type="CDD" id="cd00293">
    <property type="entry name" value="USP-like"/>
    <property type="match status" value="1"/>
</dbReference>
<evidence type="ECO:0000259" key="1">
    <source>
        <dbReference type="Pfam" id="PF00582"/>
    </source>
</evidence>
<dbReference type="AlphaFoldDB" id="A0ABD3ACY8"/>
<dbReference type="InterPro" id="IPR014729">
    <property type="entry name" value="Rossmann-like_a/b/a_fold"/>
</dbReference>
<dbReference type="Proteomes" id="UP001630127">
    <property type="component" value="Unassembled WGS sequence"/>
</dbReference>
<accession>A0ABD3ACY8</accession>
<dbReference type="Gene3D" id="3.40.50.620">
    <property type="entry name" value="HUPs"/>
    <property type="match status" value="1"/>
</dbReference>
<gene>
    <name evidence="2" type="ORF">ACH5RR_008963</name>
</gene>
<feature type="domain" description="UspA" evidence="1">
    <location>
        <begin position="66"/>
        <end position="207"/>
    </location>
</feature>
<dbReference type="PANTHER" id="PTHR47000:SF3">
    <property type="entry name" value="ADENINE NUCLEOTIDE ALPHA HYDROLASES-LIKE SUPERFAMILY PROTEIN"/>
    <property type="match status" value="1"/>
</dbReference>
<dbReference type="Pfam" id="PF00582">
    <property type="entry name" value="Usp"/>
    <property type="match status" value="1"/>
</dbReference>
<protein>
    <recommendedName>
        <fullName evidence="1">UspA domain-containing protein</fullName>
    </recommendedName>
</protein>
<dbReference type="InterPro" id="IPR006016">
    <property type="entry name" value="UspA"/>
</dbReference>
<dbReference type="SUPFAM" id="SSF52402">
    <property type="entry name" value="Adenine nucleotide alpha hydrolases-like"/>
    <property type="match status" value="1"/>
</dbReference>
<keyword evidence="3" id="KW-1185">Reference proteome</keyword>
<comment type="caution">
    <text evidence="2">The sequence shown here is derived from an EMBL/GenBank/DDBJ whole genome shotgun (WGS) entry which is preliminary data.</text>
</comment>
<evidence type="ECO:0000313" key="2">
    <source>
        <dbReference type="EMBL" id="KAL3529641.1"/>
    </source>
</evidence>
<proteinExistence type="predicted"/>
<dbReference type="PANTHER" id="PTHR47000">
    <property type="entry name" value="ADENINE NUCLEOTIDE ALPHA HYDROLASES-LIKE SUPERFAMILY PROTEIN"/>
    <property type="match status" value="1"/>
</dbReference>
<name>A0ABD3ACY8_9GENT</name>
<evidence type="ECO:0000313" key="3">
    <source>
        <dbReference type="Proteomes" id="UP001630127"/>
    </source>
</evidence>